<gene>
    <name evidence="9" type="ORF">Thert_02310</name>
</gene>
<dbReference type="AlphaFoldDB" id="A0A223I143"/>
<sequence length="325" mass="36647">MAVTNARAEILSKEIKSNEKKIRRKNFFKKLSQQKELIFIVLPFLVLLVIFSYIPLWGWIIAFKNFNPAIGINKSPWVGLENFKMLFGDPTFYQSIRNTLGISILKYFLGFFSSITLAVLINEVRNMKFKRTVQTISYLPHFVSWVVAASIVLDVLSPDGVVNQLLLKLHIIKQSINFIGVPHLFWPLMALSDMWKEVGWNSIIYLAAMTAIDSELYEAASIDGAGRIRRIFSITLPSIVPTIKILLILNAGWILNAGFEQVFLLSNPMVIDYSQTLELYVYNYGIPMGRFSFATAAGIFNSVVSLAMVTLANRISKALSGESAF</sequence>
<dbReference type="GO" id="GO:0055085">
    <property type="term" value="P:transmembrane transport"/>
    <property type="evidence" value="ECO:0007669"/>
    <property type="project" value="InterPro"/>
</dbReference>
<comment type="similarity">
    <text evidence="7">Belongs to the binding-protein-dependent transport system permease family.</text>
</comment>
<dbReference type="CDD" id="cd06261">
    <property type="entry name" value="TM_PBP2"/>
    <property type="match status" value="1"/>
</dbReference>
<comment type="subcellular location">
    <subcellularLocation>
        <location evidence="1 7">Cell membrane</location>
        <topology evidence="1 7">Multi-pass membrane protein</topology>
    </subcellularLocation>
</comment>
<dbReference type="RefSeq" id="WP_094397624.1">
    <property type="nucleotide sequence ID" value="NZ_CP016893.1"/>
</dbReference>
<dbReference type="PANTHER" id="PTHR43227:SF11">
    <property type="entry name" value="BLL4140 PROTEIN"/>
    <property type="match status" value="1"/>
</dbReference>
<dbReference type="PROSITE" id="PS50928">
    <property type="entry name" value="ABC_TM1"/>
    <property type="match status" value="1"/>
</dbReference>
<protein>
    <submittedName>
        <fullName evidence="9">Binding-protein-dependent transport systems inner membrane component</fullName>
    </submittedName>
</protein>
<dbReference type="GO" id="GO:0005886">
    <property type="term" value="C:plasma membrane"/>
    <property type="evidence" value="ECO:0007669"/>
    <property type="project" value="UniProtKB-SubCell"/>
</dbReference>
<evidence type="ECO:0000256" key="3">
    <source>
        <dbReference type="ARBA" id="ARBA00022475"/>
    </source>
</evidence>
<evidence type="ECO:0000256" key="7">
    <source>
        <dbReference type="RuleBase" id="RU363032"/>
    </source>
</evidence>
<evidence type="ECO:0000256" key="2">
    <source>
        <dbReference type="ARBA" id="ARBA00022448"/>
    </source>
</evidence>
<dbReference type="InterPro" id="IPR050809">
    <property type="entry name" value="UgpAE/MalFG_permease"/>
</dbReference>
<feature type="transmembrane region" description="Helical" evidence="7">
    <location>
        <begin position="291"/>
        <end position="312"/>
    </location>
</feature>
<keyword evidence="4 7" id="KW-0812">Transmembrane</keyword>
<dbReference type="Proteomes" id="UP000214975">
    <property type="component" value="Chromosome"/>
</dbReference>
<evidence type="ECO:0000256" key="6">
    <source>
        <dbReference type="ARBA" id="ARBA00023136"/>
    </source>
</evidence>
<evidence type="ECO:0000256" key="4">
    <source>
        <dbReference type="ARBA" id="ARBA00022692"/>
    </source>
</evidence>
<accession>A0A223I143</accession>
<evidence type="ECO:0000256" key="1">
    <source>
        <dbReference type="ARBA" id="ARBA00004651"/>
    </source>
</evidence>
<evidence type="ECO:0000313" key="10">
    <source>
        <dbReference type="Proteomes" id="UP000214975"/>
    </source>
</evidence>
<evidence type="ECO:0000256" key="5">
    <source>
        <dbReference type="ARBA" id="ARBA00022989"/>
    </source>
</evidence>
<name>A0A223I143_THETR</name>
<keyword evidence="6 7" id="KW-0472">Membrane</keyword>
<dbReference type="Pfam" id="PF00528">
    <property type="entry name" value="BPD_transp_1"/>
    <property type="match status" value="1"/>
</dbReference>
<evidence type="ECO:0000259" key="8">
    <source>
        <dbReference type="PROSITE" id="PS50928"/>
    </source>
</evidence>
<feature type="transmembrane region" description="Helical" evidence="7">
    <location>
        <begin position="231"/>
        <end position="255"/>
    </location>
</feature>
<reference evidence="9 10" key="1">
    <citation type="submission" date="2016-08" db="EMBL/GenBank/DDBJ databases">
        <title>A novel genetic cassette of butanologenic Thermoanaerobacterium thermosaccharolyticum that directly convert cellulose to butanol.</title>
        <authorList>
            <person name="Li T."/>
            <person name="He J."/>
        </authorList>
    </citation>
    <scope>NUCLEOTIDE SEQUENCE [LARGE SCALE GENOMIC DNA]</scope>
    <source>
        <strain evidence="9 10">TG57</strain>
    </source>
</reference>
<dbReference type="Gene3D" id="1.10.3720.10">
    <property type="entry name" value="MetI-like"/>
    <property type="match status" value="1"/>
</dbReference>
<keyword evidence="3" id="KW-1003">Cell membrane</keyword>
<keyword evidence="2 7" id="KW-0813">Transport</keyword>
<feature type="domain" description="ABC transmembrane type-1" evidence="8">
    <location>
        <begin position="96"/>
        <end position="312"/>
    </location>
</feature>
<evidence type="ECO:0000313" key="9">
    <source>
        <dbReference type="EMBL" id="AST58225.1"/>
    </source>
</evidence>
<feature type="transmembrane region" description="Helical" evidence="7">
    <location>
        <begin position="104"/>
        <end position="124"/>
    </location>
</feature>
<dbReference type="InterPro" id="IPR000515">
    <property type="entry name" value="MetI-like"/>
</dbReference>
<dbReference type="InterPro" id="IPR035906">
    <property type="entry name" value="MetI-like_sf"/>
</dbReference>
<proteinExistence type="inferred from homology"/>
<dbReference type="EMBL" id="CP016893">
    <property type="protein sequence ID" value="AST58225.1"/>
    <property type="molecule type" value="Genomic_DNA"/>
</dbReference>
<dbReference type="SUPFAM" id="SSF161098">
    <property type="entry name" value="MetI-like"/>
    <property type="match status" value="1"/>
</dbReference>
<organism evidence="9 10">
    <name type="scientific">Thermoanaerobacterium thermosaccharolyticum</name>
    <name type="common">Clostridium thermosaccharolyticum</name>
    <dbReference type="NCBI Taxonomy" id="1517"/>
    <lineage>
        <taxon>Bacteria</taxon>
        <taxon>Bacillati</taxon>
        <taxon>Bacillota</taxon>
        <taxon>Clostridia</taxon>
        <taxon>Thermoanaerobacterales</taxon>
        <taxon>Thermoanaerobacteraceae</taxon>
        <taxon>Thermoanaerobacterium</taxon>
    </lineage>
</organism>
<dbReference type="PANTHER" id="PTHR43227">
    <property type="entry name" value="BLL4140 PROTEIN"/>
    <property type="match status" value="1"/>
</dbReference>
<keyword evidence="5 7" id="KW-1133">Transmembrane helix</keyword>
<feature type="transmembrane region" description="Helical" evidence="7">
    <location>
        <begin position="37"/>
        <end position="60"/>
    </location>
</feature>